<proteinExistence type="predicted"/>
<gene>
    <name evidence="1" type="ORF">SteCoe_3802</name>
</gene>
<evidence type="ECO:0000313" key="2">
    <source>
        <dbReference type="Proteomes" id="UP000187209"/>
    </source>
</evidence>
<evidence type="ECO:0000313" key="1">
    <source>
        <dbReference type="EMBL" id="OMJ93228.1"/>
    </source>
</evidence>
<dbReference type="Proteomes" id="UP000187209">
    <property type="component" value="Unassembled WGS sequence"/>
</dbReference>
<dbReference type="EMBL" id="MPUH01000046">
    <property type="protein sequence ID" value="OMJ93228.1"/>
    <property type="molecule type" value="Genomic_DNA"/>
</dbReference>
<name>A0A1R2CW41_9CILI</name>
<keyword evidence="2" id="KW-1185">Reference proteome</keyword>
<accession>A0A1R2CW41</accession>
<dbReference type="AlphaFoldDB" id="A0A1R2CW41"/>
<organism evidence="1 2">
    <name type="scientific">Stentor coeruleus</name>
    <dbReference type="NCBI Taxonomy" id="5963"/>
    <lineage>
        <taxon>Eukaryota</taxon>
        <taxon>Sar</taxon>
        <taxon>Alveolata</taxon>
        <taxon>Ciliophora</taxon>
        <taxon>Postciliodesmatophora</taxon>
        <taxon>Heterotrichea</taxon>
        <taxon>Heterotrichida</taxon>
        <taxon>Stentoridae</taxon>
        <taxon>Stentor</taxon>
    </lineage>
</organism>
<protein>
    <submittedName>
        <fullName evidence="1">Uncharacterized protein</fullName>
    </submittedName>
</protein>
<reference evidence="1 2" key="1">
    <citation type="submission" date="2016-11" db="EMBL/GenBank/DDBJ databases">
        <title>The macronuclear genome of Stentor coeruleus: a giant cell with tiny introns.</title>
        <authorList>
            <person name="Slabodnick M."/>
            <person name="Ruby J.G."/>
            <person name="Reiff S.B."/>
            <person name="Swart E.C."/>
            <person name="Gosai S."/>
            <person name="Prabakaran S."/>
            <person name="Witkowska E."/>
            <person name="Larue G.E."/>
            <person name="Fisher S."/>
            <person name="Freeman R.M."/>
            <person name="Gunawardena J."/>
            <person name="Chu W."/>
            <person name="Stover N.A."/>
            <person name="Gregory B.D."/>
            <person name="Nowacki M."/>
            <person name="Derisi J."/>
            <person name="Roy S.W."/>
            <person name="Marshall W.F."/>
            <person name="Sood P."/>
        </authorList>
    </citation>
    <scope>NUCLEOTIDE SEQUENCE [LARGE SCALE GENOMIC DNA]</scope>
    <source>
        <strain evidence="1">WM001</strain>
    </source>
</reference>
<comment type="caution">
    <text evidence="1">The sequence shown here is derived from an EMBL/GenBank/DDBJ whole genome shotgun (WGS) entry which is preliminary data.</text>
</comment>
<sequence length="156" mass="18309">MYDLALWTKIPKSFGINSANQVKAYKKSLFILDDVQAKIDKIRQTFSETSNISDYEIEIYSRYLTNLSCLLLRNYEEIVINSLEIIIFVLEKTLSQEEKNLKKIRKYLSFCQLVKEECKTGSESKCKYNCLKIEEALEKIENLRGCVLGKYFNKNF</sequence>